<evidence type="ECO:0008006" key="3">
    <source>
        <dbReference type="Google" id="ProtNLM"/>
    </source>
</evidence>
<dbReference type="InterPro" id="IPR047698">
    <property type="entry name" value="ArsF-like"/>
</dbReference>
<dbReference type="AlphaFoldDB" id="A0A5C5YI94"/>
<protein>
    <recommendedName>
        <fullName evidence="3">Thioredoxin domain-containing protein</fullName>
    </recommendedName>
</protein>
<reference evidence="1 2" key="1">
    <citation type="submission" date="2019-02" db="EMBL/GenBank/DDBJ databases">
        <title>Deep-cultivation of Planctomycetes and their phenomic and genomic characterization uncovers novel biology.</title>
        <authorList>
            <person name="Wiegand S."/>
            <person name="Jogler M."/>
            <person name="Boedeker C."/>
            <person name="Pinto D."/>
            <person name="Vollmers J."/>
            <person name="Rivas-Marin E."/>
            <person name="Kohn T."/>
            <person name="Peeters S.H."/>
            <person name="Heuer A."/>
            <person name="Rast P."/>
            <person name="Oberbeckmann S."/>
            <person name="Bunk B."/>
            <person name="Jeske O."/>
            <person name="Meyerdierks A."/>
            <person name="Storesund J.E."/>
            <person name="Kallscheuer N."/>
            <person name="Luecker S."/>
            <person name="Lage O.M."/>
            <person name="Pohl T."/>
            <person name="Merkel B.J."/>
            <person name="Hornburger P."/>
            <person name="Mueller R.-W."/>
            <person name="Bruemmer F."/>
            <person name="Labrenz M."/>
            <person name="Spormann A.M."/>
            <person name="Op Den Camp H."/>
            <person name="Overmann J."/>
            <person name="Amann R."/>
            <person name="Jetten M.S.M."/>
            <person name="Mascher T."/>
            <person name="Medema M.H."/>
            <person name="Devos D.P."/>
            <person name="Kaster A.-K."/>
            <person name="Ovreas L."/>
            <person name="Rohde M."/>
            <person name="Galperin M.Y."/>
            <person name="Jogler C."/>
        </authorList>
    </citation>
    <scope>NUCLEOTIDE SEQUENCE [LARGE SCALE GENOMIC DNA]</scope>
    <source>
        <strain evidence="1 2">Pla123a</strain>
    </source>
</reference>
<comment type="caution">
    <text evidence="1">The sequence shown here is derived from an EMBL/GenBank/DDBJ whole genome shotgun (WGS) entry which is preliminary data.</text>
</comment>
<dbReference type="EMBL" id="SJPO01000008">
    <property type="protein sequence ID" value="TWT74587.1"/>
    <property type="molecule type" value="Genomic_DNA"/>
</dbReference>
<sequence>MATSTILAAVLAVGGAVVTGSPGAEKQPVETPEHQVVAIYFHRTQRCPTCKRIGAMAEQAVTQGFEKEANAPIVAFRFVDFQDGKNAKIVQSYGVDAPTLVLVNVFAGEAASWTNLPKVWQLVGRPDDFRAYVREGVARYRKQSREEAELEHEEAKESNR</sequence>
<accession>A0A5C5YI94</accession>
<evidence type="ECO:0000313" key="2">
    <source>
        <dbReference type="Proteomes" id="UP000318478"/>
    </source>
</evidence>
<dbReference type="NCBIfam" id="NF040494">
    <property type="entry name" value="nitrored_ArsF"/>
    <property type="match status" value="1"/>
</dbReference>
<keyword evidence="2" id="KW-1185">Reference proteome</keyword>
<proteinExistence type="predicted"/>
<evidence type="ECO:0000313" key="1">
    <source>
        <dbReference type="EMBL" id="TWT74587.1"/>
    </source>
</evidence>
<dbReference type="Proteomes" id="UP000318478">
    <property type="component" value="Unassembled WGS sequence"/>
</dbReference>
<gene>
    <name evidence="1" type="ORF">Pla123a_34110</name>
</gene>
<organism evidence="1 2">
    <name type="scientific">Posidoniimonas polymericola</name>
    <dbReference type="NCBI Taxonomy" id="2528002"/>
    <lineage>
        <taxon>Bacteria</taxon>
        <taxon>Pseudomonadati</taxon>
        <taxon>Planctomycetota</taxon>
        <taxon>Planctomycetia</taxon>
        <taxon>Pirellulales</taxon>
        <taxon>Lacipirellulaceae</taxon>
        <taxon>Posidoniimonas</taxon>
    </lineage>
</organism>
<dbReference type="RefSeq" id="WP_146589082.1">
    <property type="nucleotide sequence ID" value="NZ_SJPO01000008.1"/>
</dbReference>
<name>A0A5C5YI94_9BACT</name>
<dbReference type="OrthoDB" id="280404at2"/>
<dbReference type="Gene3D" id="3.40.30.10">
    <property type="entry name" value="Glutaredoxin"/>
    <property type="match status" value="1"/>
</dbReference>